<dbReference type="InterPro" id="IPR021443">
    <property type="entry name" value="DUF3093"/>
</dbReference>
<dbReference type="Proteomes" id="UP000573729">
    <property type="component" value="Unassembled WGS sequence"/>
</dbReference>
<feature type="transmembrane region" description="Helical" evidence="1">
    <location>
        <begin position="12"/>
        <end position="34"/>
    </location>
</feature>
<protein>
    <recommendedName>
        <fullName evidence="4">DUF3093 domain-containing protein</fullName>
    </recommendedName>
</protein>
<keyword evidence="1" id="KW-1133">Transmembrane helix</keyword>
<evidence type="ECO:0000313" key="2">
    <source>
        <dbReference type="EMBL" id="MBB4667368.1"/>
    </source>
</evidence>
<keyword evidence="1" id="KW-0812">Transmembrane</keyword>
<evidence type="ECO:0008006" key="4">
    <source>
        <dbReference type="Google" id="ProtNLM"/>
    </source>
</evidence>
<keyword evidence="3" id="KW-1185">Reference proteome</keyword>
<comment type="caution">
    <text evidence="2">The sequence shown here is derived from an EMBL/GenBank/DDBJ whole genome shotgun (WGS) entry which is preliminary data.</text>
</comment>
<evidence type="ECO:0000256" key="1">
    <source>
        <dbReference type="SAM" id="Phobius"/>
    </source>
</evidence>
<name>A0A7W7BTG8_9MICO</name>
<gene>
    <name evidence="2" type="ORF">BKA24_002077</name>
</gene>
<dbReference type="AlphaFoldDB" id="A0A7W7BTG8"/>
<dbReference type="Pfam" id="PF11292">
    <property type="entry name" value="DUF3093"/>
    <property type="match status" value="1"/>
</dbReference>
<dbReference type="EMBL" id="JACHMD010000001">
    <property type="protein sequence ID" value="MBB4667368.1"/>
    <property type="molecule type" value="Genomic_DNA"/>
</dbReference>
<organism evidence="2 3">
    <name type="scientific">Microbacterium marinum</name>
    <dbReference type="NCBI Taxonomy" id="421115"/>
    <lineage>
        <taxon>Bacteria</taxon>
        <taxon>Bacillati</taxon>
        <taxon>Actinomycetota</taxon>
        <taxon>Actinomycetes</taxon>
        <taxon>Micrococcales</taxon>
        <taxon>Microbacteriaceae</taxon>
        <taxon>Microbacterium</taxon>
    </lineage>
</organism>
<evidence type="ECO:0000313" key="3">
    <source>
        <dbReference type="Proteomes" id="UP000573729"/>
    </source>
</evidence>
<sequence length="125" mass="13477">MAAIVFAPVDGTWALVIGLIVGIAIVVALIASAPRLRVDGTQLRVGRAHIDVSYLGTPEVLTGDEARAARGRDLSPNDWHLLRGGIDGVVRVPLTDENDPTTRWVFSSRTPERVAAMITRAQRGR</sequence>
<proteinExistence type="predicted"/>
<accession>A0A7W7BTG8</accession>
<keyword evidence="1" id="KW-0472">Membrane</keyword>
<reference evidence="2 3" key="1">
    <citation type="submission" date="2020-08" db="EMBL/GenBank/DDBJ databases">
        <title>Sequencing the genomes of 1000 actinobacteria strains.</title>
        <authorList>
            <person name="Klenk H.-P."/>
        </authorList>
    </citation>
    <scope>NUCLEOTIDE SEQUENCE [LARGE SCALE GENOMIC DNA]</scope>
    <source>
        <strain evidence="2 3">DSM 24947</strain>
    </source>
</reference>